<dbReference type="InterPro" id="IPR000620">
    <property type="entry name" value="EamA_dom"/>
</dbReference>
<gene>
    <name evidence="8" type="ORF">SAMN04488244_102138</name>
</gene>
<feature type="domain" description="EamA" evidence="7">
    <location>
        <begin position="161"/>
        <end position="289"/>
    </location>
</feature>
<feature type="transmembrane region" description="Helical" evidence="6">
    <location>
        <begin position="123"/>
        <end position="148"/>
    </location>
</feature>
<keyword evidence="3 6" id="KW-0812">Transmembrane</keyword>
<feature type="transmembrane region" description="Helical" evidence="6">
    <location>
        <begin position="67"/>
        <end position="89"/>
    </location>
</feature>
<comment type="subcellular location">
    <subcellularLocation>
        <location evidence="1">Cell membrane</location>
        <topology evidence="1">Multi-pass membrane protein</topology>
    </subcellularLocation>
</comment>
<proteinExistence type="predicted"/>
<feature type="transmembrane region" description="Helical" evidence="6">
    <location>
        <begin position="248"/>
        <end position="269"/>
    </location>
</feature>
<dbReference type="Proteomes" id="UP000236721">
    <property type="component" value="Unassembled WGS sequence"/>
</dbReference>
<dbReference type="NCBIfam" id="NF008676">
    <property type="entry name" value="PRK11689.1"/>
    <property type="match status" value="1"/>
</dbReference>
<feature type="transmembrane region" description="Helical" evidence="6">
    <location>
        <begin position="160"/>
        <end position="176"/>
    </location>
</feature>
<dbReference type="EMBL" id="FNVG01000002">
    <property type="protein sequence ID" value="SEF58189.1"/>
    <property type="molecule type" value="Genomic_DNA"/>
</dbReference>
<dbReference type="AlphaFoldDB" id="A0A1H5T5X9"/>
<feature type="transmembrane region" description="Helical" evidence="6">
    <location>
        <begin position="218"/>
        <end position="236"/>
    </location>
</feature>
<keyword evidence="9" id="KW-1185">Reference proteome</keyword>
<evidence type="ECO:0000256" key="6">
    <source>
        <dbReference type="SAM" id="Phobius"/>
    </source>
</evidence>
<evidence type="ECO:0000259" key="7">
    <source>
        <dbReference type="Pfam" id="PF00892"/>
    </source>
</evidence>
<organism evidence="8 9">
    <name type="scientific">Vibrio hangzhouensis</name>
    <dbReference type="NCBI Taxonomy" id="462991"/>
    <lineage>
        <taxon>Bacteria</taxon>
        <taxon>Pseudomonadati</taxon>
        <taxon>Pseudomonadota</taxon>
        <taxon>Gammaproteobacteria</taxon>
        <taxon>Vibrionales</taxon>
        <taxon>Vibrionaceae</taxon>
        <taxon>Vibrio</taxon>
    </lineage>
</organism>
<evidence type="ECO:0000313" key="9">
    <source>
        <dbReference type="Proteomes" id="UP000236721"/>
    </source>
</evidence>
<evidence type="ECO:0000256" key="3">
    <source>
        <dbReference type="ARBA" id="ARBA00022692"/>
    </source>
</evidence>
<dbReference type="PANTHER" id="PTHR42920:SF24">
    <property type="entry name" value="AROMATIC AMINO ACID EXPORTER YDDG"/>
    <property type="match status" value="1"/>
</dbReference>
<evidence type="ECO:0000313" key="8">
    <source>
        <dbReference type="EMBL" id="SEF58189.1"/>
    </source>
</evidence>
<keyword evidence="5 6" id="KW-0472">Membrane</keyword>
<dbReference type="GO" id="GO:0005886">
    <property type="term" value="C:plasma membrane"/>
    <property type="evidence" value="ECO:0007669"/>
    <property type="project" value="UniProtKB-SubCell"/>
</dbReference>
<sequence length="309" mass="33474">MAGLGKNKYTMFGVAAILLWSSLMALTRNIAELFGPIGGAAMMYTVSTLALAMVMGVPRFSDFNRKYLWLGGGLFVSYEIFLALALGMANDRHQAMEMAVINYLWPALTVLLAVVSSKRKVNILVYPSVFVAFVGVAWCISGDAGISLSLLTDNIATNPLTYFMAFSAAFIWAFYCNITPKMSNGKNAIVLFFAATAATLWVQYFMSGESGMTFNPSSVITLLLSGIVMGAGYALWNQAIIGGNMVLLATFSYFTPVFSTLFSSFYLSVALGASFWQGVSLVTLGSLVCYWATKEKPEQQHVQASSSHS</sequence>
<reference evidence="9" key="1">
    <citation type="submission" date="2016-10" db="EMBL/GenBank/DDBJ databases">
        <authorList>
            <person name="Varghese N."/>
            <person name="Submissions S."/>
        </authorList>
    </citation>
    <scope>NUCLEOTIDE SEQUENCE [LARGE SCALE GENOMIC DNA]</scope>
    <source>
        <strain evidence="9">CGMCC 1.7062</strain>
    </source>
</reference>
<feature type="transmembrane region" description="Helical" evidence="6">
    <location>
        <begin position="275"/>
        <end position="293"/>
    </location>
</feature>
<feature type="transmembrane region" description="Helical" evidence="6">
    <location>
        <begin position="188"/>
        <end position="206"/>
    </location>
</feature>
<protein>
    <submittedName>
        <fullName evidence="8">Uncharacterized membrane protein</fullName>
    </submittedName>
</protein>
<dbReference type="Pfam" id="PF00892">
    <property type="entry name" value="EamA"/>
    <property type="match status" value="1"/>
</dbReference>
<feature type="transmembrane region" description="Helical" evidence="6">
    <location>
        <begin position="9"/>
        <end position="27"/>
    </location>
</feature>
<name>A0A1H5T5X9_9VIBR</name>
<feature type="transmembrane region" description="Helical" evidence="6">
    <location>
        <begin position="33"/>
        <end position="55"/>
    </location>
</feature>
<dbReference type="PANTHER" id="PTHR42920">
    <property type="entry name" value="OS03G0707200 PROTEIN-RELATED"/>
    <property type="match status" value="1"/>
</dbReference>
<evidence type="ECO:0000256" key="5">
    <source>
        <dbReference type="ARBA" id="ARBA00023136"/>
    </source>
</evidence>
<feature type="transmembrane region" description="Helical" evidence="6">
    <location>
        <begin position="95"/>
        <end position="116"/>
    </location>
</feature>
<evidence type="ECO:0000256" key="1">
    <source>
        <dbReference type="ARBA" id="ARBA00004651"/>
    </source>
</evidence>
<evidence type="ECO:0000256" key="4">
    <source>
        <dbReference type="ARBA" id="ARBA00022989"/>
    </source>
</evidence>
<evidence type="ECO:0000256" key="2">
    <source>
        <dbReference type="ARBA" id="ARBA00022475"/>
    </source>
</evidence>
<dbReference type="OrthoDB" id="7065924at2"/>
<keyword evidence="2" id="KW-1003">Cell membrane</keyword>
<dbReference type="InterPro" id="IPR051258">
    <property type="entry name" value="Diverse_Substrate_Transporter"/>
</dbReference>
<keyword evidence="4 6" id="KW-1133">Transmembrane helix</keyword>
<dbReference type="InterPro" id="IPR037185">
    <property type="entry name" value="EmrE-like"/>
</dbReference>
<dbReference type="SUPFAM" id="SSF103481">
    <property type="entry name" value="Multidrug resistance efflux transporter EmrE"/>
    <property type="match status" value="1"/>
</dbReference>
<accession>A0A1H5T5X9</accession>